<dbReference type="SMART" id="SM00490">
    <property type="entry name" value="HELICc"/>
    <property type="match status" value="1"/>
</dbReference>
<dbReference type="GO" id="GO:0016787">
    <property type="term" value="F:hydrolase activity"/>
    <property type="evidence" value="ECO:0007669"/>
    <property type="project" value="UniProtKB-KW"/>
</dbReference>
<dbReference type="EMBL" id="CP031198">
    <property type="protein sequence ID" value="QCZ53220.1"/>
    <property type="molecule type" value="Genomic_DNA"/>
</dbReference>
<evidence type="ECO:0000256" key="4">
    <source>
        <dbReference type="ARBA" id="ARBA00022840"/>
    </source>
</evidence>
<keyword evidence="3" id="KW-0347">Helicase</keyword>
<name>A0A5B7Y0B5_LEVBR</name>
<dbReference type="Pfam" id="PF00271">
    <property type="entry name" value="Helicase_C"/>
    <property type="match status" value="1"/>
</dbReference>
<feature type="domain" description="Helicase C-terminal" evidence="6">
    <location>
        <begin position="505"/>
        <end position="669"/>
    </location>
</feature>
<proteinExistence type="predicted"/>
<dbReference type="Gene3D" id="3.40.50.300">
    <property type="entry name" value="P-loop containing nucleotide triphosphate hydrolases"/>
    <property type="match status" value="2"/>
</dbReference>
<dbReference type="Pfam" id="PF00270">
    <property type="entry name" value="DEAD"/>
    <property type="match status" value="1"/>
</dbReference>
<keyword evidence="1" id="KW-0547">Nucleotide-binding</keyword>
<dbReference type="RefSeq" id="WP_042520525.1">
    <property type="nucleotide sequence ID" value="NZ_CP031198.1"/>
</dbReference>
<dbReference type="AlphaFoldDB" id="A0A5B7Y0B5"/>
<dbReference type="InterPro" id="IPR050474">
    <property type="entry name" value="Hel308_SKI2-like"/>
</dbReference>
<evidence type="ECO:0000256" key="3">
    <source>
        <dbReference type="ARBA" id="ARBA00022806"/>
    </source>
</evidence>
<organism evidence="7 8">
    <name type="scientific">Levilactobacillus brevis</name>
    <name type="common">Lactobacillus brevis</name>
    <dbReference type="NCBI Taxonomy" id="1580"/>
    <lineage>
        <taxon>Bacteria</taxon>
        <taxon>Bacillati</taxon>
        <taxon>Bacillota</taxon>
        <taxon>Bacilli</taxon>
        <taxon>Lactobacillales</taxon>
        <taxon>Lactobacillaceae</taxon>
        <taxon>Levilactobacillus</taxon>
    </lineage>
</organism>
<gene>
    <name evidence="7" type="ORF">UCCLBBS449_1265</name>
</gene>
<dbReference type="InterPro" id="IPR001650">
    <property type="entry name" value="Helicase_C-like"/>
</dbReference>
<dbReference type="SUPFAM" id="SSF52540">
    <property type="entry name" value="P-loop containing nucleoside triphosphate hydrolases"/>
    <property type="match status" value="1"/>
</dbReference>
<dbReference type="GO" id="GO:0005524">
    <property type="term" value="F:ATP binding"/>
    <property type="evidence" value="ECO:0007669"/>
    <property type="project" value="UniProtKB-KW"/>
</dbReference>
<evidence type="ECO:0008006" key="9">
    <source>
        <dbReference type="Google" id="ProtNLM"/>
    </source>
</evidence>
<evidence type="ECO:0000256" key="2">
    <source>
        <dbReference type="ARBA" id="ARBA00022801"/>
    </source>
</evidence>
<dbReference type="InterPro" id="IPR027417">
    <property type="entry name" value="P-loop_NTPase"/>
</dbReference>
<protein>
    <recommendedName>
        <fullName evidence="9">DEAD/DEAH box helicase</fullName>
    </recommendedName>
</protein>
<evidence type="ECO:0000313" key="8">
    <source>
        <dbReference type="Proteomes" id="UP000307074"/>
    </source>
</evidence>
<feature type="domain" description="Helicase ATP-binding" evidence="5">
    <location>
        <begin position="235"/>
        <end position="408"/>
    </location>
</feature>
<dbReference type="PROSITE" id="PS51192">
    <property type="entry name" value="HELICASE_ATP_BIND_1"/>
    <property type="match status" value="1"/>
</dbReference>
<evidence type="ECO:0000259" key="6">
    <source>
        <dbReference type="PROSITE" id="PS51194"/>
    </source>
</evidence>
<dbReference type="PANTHER" id="PTHR47961:SF6">
    <property type="entry name" value="DNA-DIRECTED DNA POLYMERASE"/>
    <property type="match status" value="1"/>
</dbReference>
<evidence type="ECO:0000313" key="7">
    <source>
        <dbReference type="EMBL" id="QCZ53220.1"/>
    </source>
</evidence>
<dbReference type="GO" id="GO:0004386">
    <property type="term" value="F:helicase activity"/>
    <property type="evidence" value="ECO:0007669"/>
    <property type="project" value="UniProtKB-KW"/>
</dbReference>
<evidence type="ECO:0000256" key="1">
    <source>
        <dbReference type="ARBA" id="ARBA00022741"/>
    </source>
</evidence>
<keyword evidence="4" id="KW-0067">ATP-binding</keyword>
<dbReference type="SMART" id="SM00487">
    <property type="entry name" value="DEXDc"/>
    <property type="match status" value="1"/>
</dbReference>
<dbReference type="GO" id="GO:0003676">
    <property type="term" value="F:nucleic acid binding"/>
    <property type="evidence" value="ECO:0007669"/>
    <property type="project" value="InterPro"/>
</dbReference>
<dbReference type="InterPro" id="IPR011545">
    <property type="entry name" value="DEAD/DEAH_box_helicase_dom"/>
</dbReference>
<sequence length="998" mass="113681">MTTNNEVLRDIWVRLKEQEFASSSDLTSNREMWNKLLYYALSSVTDYLCEDNLAVNQQLRSQLEFAGKFFETLPQINLDVNKLFGDEELILFSATAYSFAGYPGASAVVLKGLTGDKLSLTERVLAEVIRYGDANFPWENSQIGLTTSLVFSGHEDISILYKQVDSLIEDAYRRDDDMDIIAAECVKKTIRQCWENATIKLMPNFSDTDQQKWISSLTTEKLHPVLWSAQQELGKHNVFRGNSAVVQLPTGSGKTASFSLILRASLYRDSFHVAIIVAPFKSIRDEIYWDLKLQFHGEEVDINRISTELKVDFSDFSLIERPAIIIVTPEKLLFMIRHNPNFLDETGLFIFDEAHQLDNSERGITFELLLSTINFLVADEIQKVFVSAVIGNPDEVSGWFNSGNNDIVSELQPRKFEKVLGYSYWNNETNHGELLIWNKLQETEPLVKFPYFFDPIKIRKNKTQPDFTIKNHTAGIRWATALTTRRFMRGGMVAVYAPRKDTIKGLAKVFMELQKAAPISINDSESIAALCNLFELNFGKNSVLVKAYQSRIFIHDGNIPDGIRSSLEFEAQKGNIPLLLCTNTLAQGVNLPIKTIIITSVGNGDLELNNRDTINLVGRVGRAGVINEGNIIFMQNINPNSDKRARTALNDLVNETPADPIGSSLASLFMRTAVDSYDNATEYIQASDWCTAEFLNDPLKWISNLVEDVSPKQAKAYSHVFLEKANGVWKIENYLMSIWDVIQEGDQEANIEKVIRKMFASTRIQDDEFDLMVWTFKYLGEKISSLAVGGYDILVMSKMMVGINEALNVESFVDSNGESIIESDDLEQIIIDIWPILRTSVSVKNQSEENLYSFLLIEWIKGKSYIEILESWKLEYPEVGLSNRKLEVERVYIICSQVFQYDMQLKLTALMEVITDPVKHARLEKLQIAMKTGLPRKTEQLMYGIGISDRVLARLLCEEMGVDTADHKEVLHWLRMNKKQIIEKFGSMIPEYFRSRMW</sequence>
<dbReference type="Proteomes" id="UP000307074">
    <property type="component" value="Chromosome"/>
</dbReference>
<dbReference type="InterPro" id="IPR014001">
    <property type="entry name" value="Helicase_ATP-bd"/>
</dbReference>
<reference evidence="7 8" key="1">
    <citation type="submission" date="2018-07" db="EMBL/GenBank/DDBJ databases">
        <authorList>
            <person name="Feyereisen M."/>
        </authorList>
    </citation>
    <scope>NUCLEOTIDE SEQUENCE [LARGE SCALE GENOMIC DNA]</scope>
    <source>
        <strain evidence="7 8">UCCLBBS449</strain>
    </source>
</reference>
<dbReference type="PROSITE" id="PS51194">
    <property type="entry name" value="HELICASE_CTER"/>
    <property type="match status" value="1"/>
</dbReference>
<keyword evidence="2" id="KW-0378">Hydrolase</keyword>
<dbReference type="PANTHER" id="PTHR47961">
    <property type="entry name" value="DNA POLYMERASE THETA, PUTATIVE (AFU_ORTHOLOGUE AFUA_1G05260)-RELATED"/>
    <property type="match status" value="1"/>
</dbReference>
<accession>A0A5B7Y0B5</accession>
<evidence type="ECO:0000259" key="5">
    <source>
        <dbReference type="PROSITE" id="PS51192"/>
    </source>
</evidence>